<dbReference type="PANTHER" id="PTHR47150:SF5">
    <property type="entry name" value="OS07G0546750 PROTEIN"/>
    <property type="match status" value="1"/>
</dbReference>
<dbReference type="EnsemblPlants" id="Bo8g118230.1">
    <property type="protein sequence ID" value="Bo8g118230.1"/>
    <property type="gene ID" value="Bo8g118230"/>
</dbReference>
<dbReference type="Proteomes" id="UP000032141">
    <property type="component" value="Chromosome C8"/>
</dbReference>
<dbReference type="Pfam" id="PF04827">
    <property type="entry name" value="Plant_tran"/>
    <property type="match status" value="1"/>
</dbReference>
<keyword evidence="3" id="KW-1185">Reference proteome</keyword>
<dbReference type="Gramene" id="Bo8g118230.1">
    <property type="protein sequence ID" value="Bo8g118230.1"/>
    <property type="gene ID" value="Bo8g118230"/>
</dbReference>
<sequence length="658" mass="75275">MSMMGIATFGNGGKWPLRRRCVSFRDNSDSLRINLLSVTRSWKSFKEVNQSVLKLESVCIISDTDQSVNMDKNTSYVNLLFSQSQTPVDLDSPEPFWFGSQGPNESVFEPVVECGVDTSGDSGVKERRKWSPKEDKILIGAWLNTSKDPVVSNEQKADAFWNRIVDFYNASLHLVGTVPRKLRPCKQRWARINEQVSKFVGCYDAALREQRSGQNDDDVMKAALDIFFNNNEYKFALDHCWRELRHDQKWCATYLAKDGGKEKRKQVLEVDREEKEVGEPEGRPIGVKTAKAGSKLKKSVREEELSSRRHVNQVTSAFGGVKVGWSLPHVKELTGSSYVEGYLKMSSSSSDEVEARLEEIFDEIVEDTYNDIVESQTNKQRRHAYIERNREAGHDCLWNDYFSEDSTFPVHLFRRRFRMNNELFLCIVHGLAENVPFFRQRRDATGRFGLSPLQKCTAAIRQLAYGSAADTVDKYLRLGESTTLSCLHHFTDGIIQLFGDEYLRRPTPEDLQRLLDIGEKHGFPGMVGSIDCTINDINVLDRSPVFEDIFQGRAPRLEYVVNGHMYKLVYYLTDGIYPKWSTFFQSISHPQGPKAELFARLQEATRKDVEQAFGILQARFAIVKNPALSLDKEKIGKIMRACIILHNMIVENERDGYI</sequence>
<evidence type="ECO:0008006" key="4">
    <source>
        <dbReference type="Google" id="ProtNLM"/>
    </source>
</evidence>
<dbReference type="AlphaFoldDB" id="A0A0D3DZH7"/>
<evidence type="ECO:0000313" key="3">
    <source>
        <dbReference type="Proteomes" id="UP000032141"/>
    </source>
</evidence>
<dbReference type="InterPro" id="IPR006912">
    <property type="entry name" value="Harbinger_derived_prot"/>
</dbReference>
<evidence type="ECO:0000313" key="2">
    <source>
        <dbReference type="EnsemblPlants" id="Bo8g118230.1"/>
    </source>
</evidence>
<feature type="region of interest" description="Disordered" evidence="1">
    <location>
        <begin position="272"/>
        <end position="293"/>
    </location>
</feature>
<name>A0A0D3DZH7_BRAOL</name>
<reference evidence="2 3" key="1">
    <citation type="journal article" date="2014" name="Genome Biol.">
        <title>Transcriptome and methylome profiling reveals relics of genome dominance in the mesopolyploid Brassica oleracea.</title>
        <authorList>
            <person name="Parkin I.A."/>
            <person name="Koh C."/>
            <person name="Tang H."/>
            <person name="Robinson S.J."/>
            <person name="Kagale S."/>
            <person name="Clarke W.E."/>
            <person name="Town C.D."/>
            <person name="Nixon J."/>
            <person name="Krishnakumar V."/>
            <person name="Bidwell S.L."/>
            <person name="Denoeud F."/>
            <person name="Belcram H."/>
            <person name="Links M.G."/>
            <person name="Just J."/>
            <person name="Clarke C."/>
            <person name="Bender T."/>
            <person name="Huebert T."/>
            <person name="Mason A.S."/>
            <person name="Pires J.C."/>
            <person name="Barker G."/>
            <person name="Moore J."/>
            <person name="Walley P.G."/>
            <person name="Manoli S."/>
            <person name="Batley J."/>
            <person name="Edwards D."/>
            <person name="Nelson M.N."/>
            <person name="Wang X."/>
            <person name="Paterson A.H."/>
            <person name="King G."/>
            <person name="Bancroft I."/>
            <person name="Chalhoub B."/>
            <person name="Sharpe A.G."/>
        </authorList>
    </citation>
    <scope>NUCLEOTIDE SEQUENCE</scope>
    <source>
        <strain evidence="2 3">cv. TO1000</strain>
    </source>
</reference>
<accession>A0A0D3DZH7</accession>
<proteinExistence type="predicted"/>
<protein>
    <recommendedName>
        <fullName evidence="4">Myb-like domain-containing protein</fullName>
    </recommendedName>
</protein>
<dbReference type="HOGENOM" id="CLU_012390_5_0_1"/>
<evidence type="ECO:0000256" key="1">
    <source>
        <dbReference type="SAM" id="MobiDB-lite"/>
    </source>
</evidence>
<feature type="compositionally biased region" description="Basic and acidic residues" evidence="1">
    <location>
        <begin position="272"/>
        <end position="282"/>
    </location>
</feature>
<dbReference type="PANTHER" id="PTHR47150">
    <property type="entry name" value="OS12G0169200 PROTEIN"/>
    <property type="match status" value="1"/>
</dbReference>
<organism evidence="2 3">
    <name type="scientific">Brassica oleracea var. oleracea</name>
    <dbReference type="NCBI Taxonomy" id="109376"/>
    <lineage>
        <taxon>Eukaryota</taxon>
        <taxon>Viridiplantae</taxon>
        <taxon>Streptophyta</taxon>
        <taxon>Embryophyta</taxon>
        <taxon>Tracheophyta</taxon>
        <taxon>Spermatophyta</taxon>
        <taxon>Magnoliopsida</taxon>
        <taxon>eudicotyledons</taxon>
        <taxon>Gunneridae</taxon>
        <taxon>Pentapetalae</taxon>
        <taxon>rosids</taxon>
        <taxon>malvids</taxon>
        <taxon>Brassicales</taxon>
        <taxon>Brassicaceae</taxon>
        <taxon>Brassiceae</taxon>
        <taxon>Brassica</taxon>
    </lineage>
</organism>
<reference evidence="2" key="2">
    <citation type="submission" date="2015-03" db="UniProtKB">
        <authorList>
            <consortium name="EnsemblPlants"/>
        </authorList>
    </citation>
    <scope>IDENTIFICATION</scope>
</reference>